<sequence>MLKVMLCLFSMYKLGPANVGKKKEILQAGLFSRLLGRRLDITPKHTLYRPPSGPLAWLYRRHELKRYRFAGVHGTNALSPTASIRLAMQSCCHFSTTPVAPNPIQMPLLGPQITGSSTKVKCVDNNALRMDTNDSGWIDEKYVCCQAEHHHEDCLKRCL</sequence>
<dbReference type="Proteomes" id="UP000784294">
    <property type="component" value="Unassembled WGS sequence"/>
</dbReference>
<keyword evidence="2" id="KW-1185">Reference proteome</keyword>
<name>A0A3S5AKT5_9PLAT</name>
<protein>
    <submittedName>
        <fullName evidence="1">Uncharacterized protein</fullName>
    </submittedName>
</protein>
<accession>A0A3S5AKT5</accession>
<evidence type="ECO:0000313" key="1">
    <source>
        <dbReference type="EMBL" id="VEL31894.1"/>
    </source>
</evidence>
<proteinExistence type="predicted"/>
<gene>
    <name evidence="1" type="ORF">PXEA_LOCUS25334</name>
</gene>
<dbReference type="EMBL" id="CAAALY010127699">
    <property type="protein sequence ID" value="VEL31894.1"/>
    <property type="molecule type" value="Genomic_DNA"/>
</dbReference>
<comment type="caution">
    <text evidence="1">The sequence shown here is derived from an EMBL/GenBank/DDBJ whole genome shotgun (WGS) entry which is preliminary data.</text>
</comment>
<dbReference type="AlphaFoldDB" id="A0A3S5AKT5"/>
<evidence type="ECO:0000313" key="2">
    <source>
        <dbReference type="Proteomes" id="UP000784294"/>
    </source>
</evidence>
<organism evidence="1 2">
    <name type="scientific">Protopolystoma xenopodis</name>
    <dbReference type="NCBI Taxonomy" id="117903"/>
    <lineage>
        <taxon>Eukaryota</taxon>
        <taxon>Metazoa</taxon>
        <taxon>Spiralia</taxon>
        <taxon>Lophotrochozoa</taxon>
        <taxon>Platyhelminthes</taxon>
        <taxon>Monogenea</taxon>
        <taxon>Polyopisthocotylea</taxon>
        <taxon>Polystomatidea</taxon>
        <taxon>Polystomatidae</taxon>
        <taxon>Protopolystoma</taxon>
    </lineage>
</organism>
<reference evidence="1" key="1">
    <citation type="submission" date="2018-11" db="EMBL/GenBank/DDBJ databases">
        <authorList>
            <consortium name="Pathogen Informatics"/>
        </authorList>
    </citation>
    <scope>NUCLEOTIDE SEQUENCE</scope>
</reference>